<dbReference type="Pfam" id="PF00004">
    <property type="entry name" value="AAA"/>
    <property type="match status" value="1"/>
</dbReference>
<organism evidence="2 3">
    <name type="scientific">Nostoc paludosum FACHB-159</name>
    <dbReference type="NCBI Taxonomy" id="2692908"/>
    <lineage>
        <taxon>Bacteria</taxon>
        <taxon>Bacillati</taxon>
        <taxon>Cyanobacteriota</taxon>
        <taxon>Cyanophyceae</taxon>
        <taxon>Nostocales</taxon>
        <taxon>Nostocaceae</taxon>
        <taxon>Nostoc</taxon>
    </lineage>
</organism>
<sequence length="651" mass="73133">MKTSPISHWHQENLATLIQATGYIRQYLENKLENKAPQPLPNETILPTSALANLCRLFYLTEFERDILLLCTALEIDPTVAQLCAKVQGNPQLNYPTLALALTTFPQASWSVLSPQNPLQSWRLIEIGTGFTLTQAPFRINPRILSYLVGEAAFDEQLMGFVHPLPLHLEQIPLAPSQEKIVEQLVAIWSELSSSSPTLQLCGMEITAKYAIAKAASIRLGYNLHVMSAAVLTQSPNEIYQIKQRWEREALLNNSLLLLDCDDIFSNEPKPAFTVSQFVEHLQTPVIISSTQRLQVKHNHLITFDVPQLSYQEQAGIWATHLGTQSNQLNGEITKLVSQFNLSNATIQAACLQFKLQKAHTDTSDTPHANLWDFCRHQARPSIDGLAQRIDTSATWDDLVLPEQQRQVLADIATQLRQRAKVYQEWGFAGKGSRGLGISALFHGESGTGKTMAAEVLANQFRLDLYRIDLSAVVSKYIGETEKNLERIFTAAETGGIILLFDEADSLFGKRTEVQDSHDRHANVEVSYLLQRMEAYQGLAILTTNLKNALDSAFLRRIRFMVAFPFPETSSRTEIWQRIFPSQTPTQGLDYEKLGQLKVAGGNIRNIAMNAAFLAADTDEPVMMKHILQAAQREYLKLKRLLNDQETKGWI</sequence>
<dbReference type="PANTHER" id="PTHR46411">
    <property type="entry name" value="FAMILY ATPASE, PUTATIVE-RELATED"/>
    <property type="match status" value="1"/>
</dbReference>
<dbReference type="SMART" id="SM00382">
    <property type="entry name" value="AAA"/>
    <property type="match status" value="1"/>
</dbReference>
<dbReference type="GO" id="GO:0005524">
    <property type="term" value="F:ATP binding"/>
    <property type="evidence" value="ECO:0007669"/>
    <property type="project" value="UniProtKB-KW"/>
</dbReference>
<dbReference type="InterPro" id="IPR054472">
    <property type="entry name" value="WHD"/>
</dbReference>
<dbReference type="Gene3D" id="3.40.50.300">
    <property type="entry name" value="P-loop containing nucleotide triphosphate hydrolases"/>
    <property type="match status" value="1"/>
</dbReference>
<keyword evidence="2" id="KW-0067">ATP-binding</keyword>
<dbReference type="PANTHER" id="PTHR46411:SF3">
    <property type="entry name" value="AAA+ ATPASE DOMAIN-CONTAINING PROTEIN"/>
    <property type="match status" value="1"/>
</dbReference>
<dbReference type="InterPro" id="IPR003959">
    <property type="entry name" value="ATPase_AAA_core"/>
</dbReference>
<dbReference type="RefSeq" id="WP_190958531.1">
    <property type="nucleotide sequence ID" value="NZ_JACJTU010000040.1"/>
</dbReference>
<evidence type="ECO:0000313" key="3">
    <source>
        <dbReference type="Proteomes" id="UP000637383"/>
    </source>
</evidence>
<proteinExistence type="predicted"/>
<keyword evidence="2" id="KW-0547">Nucleotide-binding</keyword>
<accession>A0ABR8KEH9</accession>
<comment type="caution">
    <text evidence="2">The sequence shown here is derived from an EMBL/GenBank/DDBJ whole genome shotgun (WGS) entry which is preliminary data.</text>
</comment>
<name>A0ABR8KEH9_9NOSO</name>
<evidence type="ECO:0000313" key="2">
    <source>
        <dbReference type="EMBL" id="MBD2737968.1"/>
    </source>
</evidence>
<dbReference type="Pfam" id="PF22977">
    <property type="entry name" value="WHD"/>
    <property type="match status" value="1"/>
</dbReference>
<dbReference type="Proteomes" id="UP000637383">
    <property type="component" value="Unassembled WGS sequence"/>
</dbReference>
<gene>
    <name evidence="2" type="ORF">H6H03_29460</name>
</gene>
<dbReference type="SUPFAM" id="SSF52540">
    <property type="entry name" value="P-loop containing nucleoside triphosphate hydrolases"/>
    <property type="match status" value="1"/>
</dbReference>
<evidence type="ECO:0000259" key="1">
    <source>
        <dbReference type="SMART" id="SM00382"/>
    </source>
</evidence>
<feature type="domain" description="AAA+ ATPase" evidence="1">
    <location>
        <begin position="436"/>
        <end position="568"/>
    </location>
</feature>
<keyword evidence="3" id="KW-1185">Reference proteome</keyword>
<protein>
    <submittedName>
        <fullName evidence="2">ATP-binding protein</fullName>
    </submittedName>
</protein>
<dbReference type="InterPro" id="IPR003593">
    <property type="entry name" value="AAA+_ATPase"/>
</dbReference>
<dbReference type="EMBL" id="JACJTU010000040">
    <property type="protein sequence ID" value="MBD2737968.1"/>
    <property type="molecule type" value="Genomic_DNA"/>
</dbReference>
<dbReference type="InterPro" id="IPR027417">
    <property type="entry name" value="P-loop_NTPase"/>
</dbReference>
<reference evidence="2 3" key="1">
    <citation type="journal article" date="2020" name="ISME J.">
        <title>Comparative genomics reveals insights into cyanobacterial evolution and habitat adaptation.</title>
        <authorList>
            <person name="Chen M.Y."/>
            <person name="Teng W.K."/>
            <person name="Zhao L."/>
            <person name="Hu C.X."/>
            <person name="Zhou Y.K."/>
            <person name="Han B.P."/>
            <person name="Song L.R."/>
            <person name="Shu W.S."/>
        </authorList>
    </citation>
    <scope>NUCLEOTIDE SEQUENCE [LARGE SCALE GENOMIC DNA]</scope>
    <source>
        <strain evidence="2 3">FACHB-159</strain>
    </source>
</reference>
<dbReference type="CDD" id="cd19481">
    <property type="entry name" value="RecA-like_protease"/>
    <property type="match status" value="1"/>
</dbReference>